<reference evidence="3" key="1">
    <citation type="submission" date="2022-10" db="EMBL/GenBank/DDBJ databases">
        <title>Comparative genomics and taxonomic characterization of three novel marine species of genus Reichenbachiella exhibiting antioxidant and polysaccharide degradation activities.</title>
        <authorList>
            <person name="Muhammad N."/>
            <person name="Lee Y.-J."/>
            <person name="Ko J."/>
            <person name="Kim S.-G."/>
        </authorList>
    </citation>
    <scope>NUCLEOTIDE SEQUENCE</scope>
    <source>
        <strain evidence="3">Wsw4-B4</strain>
    </source>
</reference>
<dbReference type="Proteomes" id="UP001062165">
    <property type="component" value="Chromosome"/>
</dbReference>
<organism evidence="3 4">
    <name type="scientific">Reichenbachiella carrageenanivorans</name>
    <dbReference type="NCBI Taxonomy" id="2979869"/>
    <lineage>
        <taxon>Bacteria</taxon>
        <taxon>Pseudomonadati</taxon>
        <taxon>Bacteroidota</taxon>
        <taxon>Cytophagia</taxon>
        <taxon>Cytophagales</taxon>
        <taxon>Reichenbachiellaceae</taxon>
        <taxon>Reichenbachiella</taxon>
    </lineage>
</organism>
<proteinExistence type="predicted"/>
<protein>
    <submittedName>
        <fullName evidence="3">PorT family protein</fullName>
    </submittedName>
</protein>
<accession>A0ABY6CVN0</accession>
<evidence type="ECO:0000256" key="1">
    <source>
        <dbReference type="SAM" id="SignalP"/>
    </source>
</evidence>
<feature type="domain" description="Outer membrane protein beta-barrel" evidence="2">
    <location>
        <begin position="23"/>
        <end position="189"/>
    </location>
</feature>
<feature type="chain" id="PRO_5045583214" evidence="1">
    <location>
        <begin position="23"/>
        <end position="219"/>
    </location>
</feature>
<sequence length="219" mass="24297">MKKATLCLLLLLSLGLISQADAQRKTYVGVKSGYNLSTAYFFHSLYGSDIEPKMEGGYQGGIIAMNYLRNHVGLQAELLYTQKGWRQEFDDQPDLVTELDYVELPLLVNIHTGKDRLHIFANGGCYVGYLVSSTQSATSAADNFYVYDESRDNKISYGFRGGVGAFYDFNFGTLLFESSFTYSLSDMFDPTTLSSGVPNTSKSMVVGFSVGYMFSFGEL</sequence>
<dbReference type="Pfam" id="PF13568">
    <property type="entry name" value="OMP_b-brl_2"/>
    <property type="match status" value="1"/>
</dbReference>
<dbReference type="RefSeq" id="WP_263049712.1">
    <property type="nucleotide sequence ID" value="NZ_CP106735.1"/>
</dbReference>
<dbReference type="InterPro" id="IPR025665">
    <property type="entry name" value="Beta-barrel_OMP_2"/>
</dbReference>
<evidence type="ECO:0000313" key="3">
    <source>
        <dbReference type="EMBL" id="UXX77965.1"/>
    </source>
</evidence>
<name>A0ABY6CVN0_9BACT</name>
<evidence type="ECO:0000313" key="4">
    <source>
        <dbReference type="Proteomes" id="UP001062165"/>
    </source>
</evidence>
<gene>
    <name evidence="3" type="ORF">N7E81_11395</name>
</gene>
<keyword evidence="1" id="KW-0732">Signal</keyword>
<keyword evidence="4" id="KW-1185">Reference proteome</keyword>
<evidence type="ECO:0000259" key="2">
    <source>
        <dbReference type="Pfam" id="PF13568"/>
    </source>
</evidence>
<feature type="signal peptide" evidence="1">
    <location>
        <begin position="1"/>
        <end position="22"/>
    </location>
</feature>
<dbReference type="EMBL" id="CP106735">
    <property type="protein sequence ID" value="UXX77965.1"/>
    <property type="molecule type" value="Genomic_DNA"/>
</dbReference>